<dbReference type="AlphaFoldDB" id="A0A4R2ISB4"/>
<protein>
    <submittedName>
        <fullName evidence="2">Uncharacterized protein</fullName>
    </submittedName>
</protein>
<dbReference type="OrthoDB" id="3538901at2"/>
<evidence type="ECO:0000313" key="3">
    <source>
        <dbReference type="Proteomes" id="UP000295573"/>
    </source>
</evidence>
<feature type="region of interest" description="Disordered" evidence="1">
    <location>
        <begin position="32"/>
        <end position="62"/>
    </location>
</feature>
<gene>
    <name evidence="2" type="ORF">EV646_104199</name>
</gene>
<dbReference type="Proteomes" id="UP000295573">
    <property type="component" value="Unassembled WGS sequence"/>
</dbReference>
<sequence length="62" mass="6569">MSGRGDLERLGELVAELTEIHGSVTEDELARARAEWPVSPDRTRPGRAALDLAGVPVDESGG</sequence>
<dbReference type="RefSeq" id="WP_132148209.1">
    <property type="nucleotide sequence ID" value="NZ_SLWR01000004.1"/>
</dbReference>
<proteinExistence type="predicted"/>
<reference evidence="2 3" key="1">
    <citation type="journal article" date="2015" name="Stand. Genomic Sci.">
        <title>Genomic Encyclopedia of Bacterial and Archaeal Type Strains, Phase III: the genomes of soil and plant-associated and newly described type strains.</title>
        <authorList>
            <person name="Whitman W.B."/>
            <person name="Woyke T."/>
            <person name="Klenk H.P."/>
            <person name="Zhou Y."/>
            <person name="Lilburn T.G."/>
            <person name="Beck B.J."/>
            <person name="De Vos P."/>
            <person name="Vandamme P."/>
            <person name="Eisen J.A."/>
            <person name="Garrity G."/>
            <person name="Hugenholtz P."/>
            <person name="Kyrpides N.C."/>
        </authorList>
    </citation>
    <scope>NUCLEOTIDE SEQUENCE [LARGE SCALE GENOMIC DNA]</scope>
    <source>
        <strain evidence="2 3">VKM Ac-2541</strain>
    </source>
</reference>
<keyword evidence="3" id="KW-1185">Reference proteome</keyword>
<dbReference type="EMBL" id="SLWR01000004">
    <property type="protein sequence ID" value="TCO48381.1"/>
    <property type="molecule type" value="Genomic_DNA"/>
</dbReference>
<accession>A0A4R2ISB4</accession>
<name>A0A4R2ISB4_9ACTN</name>
<comment type="caution">
    <text evidence="2">The sequence shown here is derived from an EMBL/GenBank/DDBJ whole genome shotgun (WGS) entry which is preliminary data.</text>
</comment>
<evidence type="ECO:0000313" key="2">
    <source>
        <dbReference type="EMBL" id="TCO48381.1"/>
    </source>
</evidence>
<evidence type="ECO:0000256" key="1">
    <source>
        <dbReference type="SAM" id="MobiDB-lite"/>
    </source>
</evidence>
<organism evidence="2 3">
    <name type="scientific">Kribbella antiqua</name>
    <dbReference type="NCBI Taxonomy" id="2512217"/>
    <lineage>
        <taxon>Bacteria</taxon>
        <taxon>Bacillati</taxon>
        <taxon>Actinomycetota</taxon>
        <taxon>Actinomycetes</taxon>
        <taxon>Propionibacteriales</taxon>
        <taxon>Kribbellaceae</taxon>
        <taxon>Kribbella</taxon>
    </lineage>
</organism>